<reference evidence="1 2" key="1">
    <citation type="journal article" date="2020" name="ISME J.">
        <title>Enrichment and physiological characterization of a novel comammox Nitrospira indicates ammonium inhibition of complete nitrification.</title>
        <authorList>
            <person name="Sakoula D."/>
            <person name="Koch H."/>
            <person name="Frank J."/>
            <person name="Jetten M.S.M."/>
            <person name="van Kessel M.A.H.J."/>
            <person name="Lucker S."/>
        </authorList>
    </citation>
    <scope>NUCLEOTIDE SEQUENCE [LARGE SCALE GENOMIC DNA]</scope>
    <source>
        <strain evidence="1">Comreactor17</strain>
    </source>
</reference>
<evidence type="ECO:0000313" key="2">
    <source>
        <dbReference type="Proteomes" id="UP000593737"/>
    </source>
</evidence>
<dbReference type="EMBL" id="CP047423">
    <property type="protein sequence ID" value="QPD02303.1"/>
    <property type="molecule type" value="Genomic_DNA"/>
</dbReference>
<gene>
    <name evidence="1" type="ORF">Nkreftii_000077</name>
</gene>
<sequence length="55" mass="6209">MALWWDRASSIRFRKSQGGVRPAMLIMLTLQDISLNVNFEGQTGNALWYLGPIGQ</sequence>
<dbReference type="Proteomes" id="UP000593737">
    <property type="component" value="Chromosome"/>
</dbReference>
<dbReference type="KEGG" id="nkf:Nkreftii_000077"/>
<evidence type="ECO:0000313" key="1">
    <source>
        <dbReference type="EMBL" id="QPD02303.1"/>
    </source>
</evidence>
<dbReference type="AlphaFoldDB" id="A0A7S8FAK4"/>
<organism evidence="1 2">
    <name type="scientific">Candidatus Nitrospira kreftii</name>
    <dbReference type="NCBI Taxonomy" id="2652173"/>
    <lineage>
        <taxon>Bacteria</taxon>
        <taxon>Pseudomonadati</taxon>
        <taxon>Nitrospirota</taxon>
        <taxon>Nitrospiria</taxon>
        <taxon>Nitrospirales</taxon>
        <taxon>Nitrospiraceae</taxon>
        <taxon>Nitrospira</taxon>
    </lineage>
</organism>
<accession>A0A7S8FAK4</accession>
<proteinExistence type="predicted"/>
<name>A0A7S8FAK4_9BACT</name>
<protein>
    <submittedName>
        <fullName evidence="1">Uncharacterized protein</fullName>
    </submittedName>
</protein>